<evidence type="ECO:0000256" key="1">
    <source>
        <dbReference type="SAM" id="MobiDB-lite"/>
    </source>
</evidence>
<keyword evidence="4" id="KW-1185">Reference proteome</keyword>
<sequence length="285" mass="30958">MQFFHLFSFVVVASYAVALPQPAKLSEKYSNNVDTTLASGLKARSYQPESNSQKDLATLMLLKRQDDSEGSSEDNSEGSGTPPPPDTTPDDSEKSPEEDSESGTPPPSDTIPDETDDSGPFTKDDVSTENLAYTIENVGDGNADLYPKGEIAGRVVGGTIGPMIAEYFRKSTYVTVALRKWVHGSVHGIFLTIRSGLGDEEYSKVGPDLTDAYKEWEDGFKEEYDRVSAAMSRILKDADAALDDFQRIHGSVELAFEGYHTLIGKLIPLLGSLKMVRLSGGTCLI</sequence>
<keyword evidence="2" id="KW-0732">Signal</keyword>
<reference evidence="3 4" key="1">
    <citation type="submission" date="2021-02" db="EMBL/GenBank/DDBJ databases">
        <title>Variation within the Batrachochytrium salamandrivorans European outbreak.</title>
        <authorList>
            <person name="Kelly M."/>
            <person name="Pasmans F."/>
            <person name="Shea T.P."/>
            <person name="Munoz J.F."/>
            <person name="Carranza S."/>
            <person name="Cuomo C.A."/>
            <person name="Martel A."/>
        </authorList>
    </citation>
    <scope>NUCLEOTIDE SEQUENCE [LARGE SCALE GENOMIC DNA]</scope>
    <source>
        <strain evidence="3 4">AMFP18/2</strain>
    </source>
</reference>
<accession>A0ABQ8FF01</accession>
<gene>
    <name evidence="3" type="ORF">BASA50_004652</name>
</gene>
<dbReference type="EMBL" id="JAFCIX010000153">
    <property type="protein sequence ID" value="KAH6597148.1"/>
    <property type="molecule type" value="Genomic_DNA"/>
</dbReference>
<feature type="chain" id="PRO_5046142874" evidence="2">
    <location>
        <begin position="19"/>
        <end position="285"/>
    </location>
</feature>
<proteinExistence type="predicted"/>
<comment type="caution">
    <text evidence="3">The sequence shown here is derived from an EMBL/GenBank/DDBJ whole genome shotgun (WGS) entry which is preliminary data.</text>
</comment>
<evidence type="ECO:0000313" key="4">
    <source>
        <dbReference type="Proteomes" id="UP001648503"/>
    </source>
</evidence>
<evidence type="ECO:0000256" key="2">
    <source>
        <dbReference type="SAM" id="SignalP"/>
    </source>
</evidence>
<name>A0ABQ8FF01_9FUNG</name>
<feature type="region of interest" description="Disordered" evidence="1">
    <location>
        <begin position="62"/>
        <end position="128"/>
    </location>
</feature>
<protein>
    <submittedName>
        <fullName evidence="3">Uncharacterized protein</fullName>
    </submittedName>
</protein>
<dbReference type="Proteomes" id="UP001648503">
    <property type="component" value="Unassembled WGS sequence"/>
</dbReference>
<organism evidence="3 4">
    <name type="scientific">Batrachochytrium salamandrivorans</name>
    <dbReference type="NCBI Taxonomy" id="1357716"/>
    <lineage>
        <taxon>Eukaryota</taxon>
        <taxon>Fungi</taxon>
        <taxon>Fungi incertae sedis</taxon>
        <taxon>Chytridiomycota</taxon>
        <taxon>Chytridiomycota incertae sedis</taxon>
        <taxon>Chytridiomycetes</taxon>
        <taxon>Rhizophydiales</taxon>
        <taxon>Rhizophydiales incertae sedis</taxon>
        <taxon>Batrachochytrium</taxon>
    </lineage>
</organism>
<feature type="signal peptide" evidence="2">
    <location>
        <begin position="1"/>
        <end position="18"/>
    </location>
</feature>
<evidence type="ECO:0000313" key="3">
    <source>
        <dbReference type="EMBL" id="KAH6597148.1"/>
    </source>
</evidence>